<evidence type="ECO:0000313" key="2">
    <source>
        <dbReference type="EMBL" id="AFK06801.1"/>
    </source>
</evidence>
<dbReference type="PANTHER" id="PTHR22572">
    <property type="entry name" value="SUGAR-1-PHOSPHATE GUANYL TRANSFERASE"/>
    <property type="match status" value="1"/>
</dbReference>
<dbReference type="Pfam" id="PF00132">
    <property type="entry name" value="Hexapep"/>
    <property type="match status" value="1"/>
</dbReference>
<dbReference type="CDD" id="cd04181">
    <property type="entry name" value="NTP_transferase"/>
    <property type="match status" value="1"/>
</dbReference>
<dbReference type="InterPro" id="IPR029044">
    <property type="entry name" value="Nucleotide-diphossugar_trans"/>
</dbReference>
<dbReference type="KEGG" id="mpg:Theba_1096"/>
<dbReference type="Gene3D" id="3.90.550.10">
    <property type="entry name" value="Spore Coat Polysaccharide Biosynthesis Protein SpsA, Chain A"/>
    <property type="match status" value="1"/>
</dbReference>
<dbReference type="InterPro" id="IPR001451">
    <property type="entry name" value="Hexapep"/>
</dbReference>
<protein>
    <submittedName>
        <fullName evidence="2">Nucleoside-diphosphate-sugar pyrophosphorylase family protein</fullName>
    </submittedName>
</protein>
<dbReference type="SUPFAM" id="SSF53448">
    <property type="entry name" value="Nucleotide-diphospho-sugar transferases"/>
    <property type="match status" value="1"/>
</dbReference>
<dbReference type="Gene3D" id="2.160.10.10">
    <property type="entry name" value="Hexapeptide repeat proteins"/>
    <property type="match status" value="1"/>
</dbReference>
<sequence length="373" mass="41340">MKAMILAAGAGTRLRPLTNRLPKPMLPIIEKPVIEFILELLSKYDVKEIMINVSHLAGVLQNYVRSGYRFGVRVGYSFEGHFEKGQLVPEPVGSAGGLKKIQEESGFFDETFVVLCGDAIVDFDLAEAFEFHKASRSVATIVSKEVQMDKVSNYGIIVSDSSGRVESFQEKPPAEKAKSNLANTGIYIFEPEVLEYIPKNQFFDIGGELLPLLVQKKERVFSLDTKIDWYDIGRNSDYLEILAKALEGEIKGFKPSGKEVTKGLWRGTGSLLEKTTKIITPVYIGPGSVIEKNVKLEGPVMIGANCRIHEDVELSNVFLGDYIRIKPGFKAKNLLITPEYYVGSDGKGGMIADSNLKRYVSDVRTMEANPADK</sequence>
<name>I2F4E8_9BACT</name>
<dbReference type="AlphaFoldDB" id="I2F4E8"/>
<keyword evidence="3" id="KW-1185">Reference proteome</keyword>
<dbReference type="SUPFAM" id="SSF51161">
    <property type="entry name" value="Trimeric LpxA-like enzymes"/>
    <property type="match status" value="1"/>
</dbReference>
<organism evidence="2 3">
    <name type="scientific">Mesotoga prima MesG1.Ag.4.2</name>
    <dbReference type="NCBI Taxonomy" id="660470"/>
    <lineage>
        <taxon>Bacteria</taxon>
        <taxon>Thermotogati</taxon>
        <taxon>Thermotogota</taxon>
        <taxon>Thermotogae</taxon>
        <taxon>Kosmotogales</taxon>
        <taxon>Kosmotogaceae</taxon>
        <taxon>Mesotoga</taxon>
    </lineage>
</organism>
<dbReference type="Pfam" id="PF00483">
    <property type="entry name" value="NTP_transferase"/>
    <property type="match status" value="1"/>
</dbReference>
<evidence type="ECO:0000259" key="1">
    <source>
        <dbReference type="Pfam" id="PF00483"/>
    </source>
</evidence>
<dbReference type="InterPro" id="IPR050486">
    <property type="entry name" value="Mannose-1P_guanyltransferase"/>
</dbReference>
<dbReference type="InterPro" id="IPR005835">
    <property type="entry name" value="NTP_transferase_dom"/>
</dbReference>
<dbReference type="InterPro" id="IPR011004">
    <property type="entry name" value="Trimer_LpxA-like_sf"/>
</dbReference>
<evidence type="ECO:0000313" key="3">
    <source>
        <dbReference type="Proteomes" id="UP000002881"/>
    </source>
</evidence>
<dbReference type="EMBL" id="CP003532">
    <property type="protein sequence ID" value="AFK06801.1"/>
    <property type="molecule type" value="Genomic_DNA"/>
</dbReference>
<gene>
    <name evidence="2" type="ORF">Theba_1096</name>
</gene>
<dbReference type="eggNOG" id="COG1208">
    <property type="taxonomic scope" value="Bacteria"/>
</dbReference>
<feature type="domain" description="Nucleotidyl transferase" evidence="1">
    <location>
        <begin position="2"/>
        <end position="246"/>
    </location>
</feature>
<proteinExistence type="predicted"/>
<dbReference type="Proteomes" id="UP000002881">
    <property type="component" value="Chromosome"/>
</dbReference>
<accession>I2F4E8</accession>
<dbReference type="STRING" id="660470.Theba_1096"/>
<dbReference type="HOGENOM" id="CLU_029499_0_2_0"/>
<dbReference type="GeneID" id="87106926"/>
<reference evidence="2 3" key="1">
    <citation type="journal article" date="2012" name="Genome Biol. Evol.">
        <title>Genome Sequence of the Mesophilic Thermotogales Bacterium Mesotoga prima MesG1.Ag.4.2 Reveals the Largest Thermotogales Genome To Date.</title>
        <authorList>
            <person name="Zhaxybayeva O."/>
            <person name="Swithers K.S."/>
            <person name="Foght J."/>
            <person name="Green A.G."/>
            <person name="Bruce D."/>
            <person name="Detter C."/>
            <person name="Han S."/>
            <person name="Teshima H."/>
            <person name="Han J."/>
            <person name="Woyke T."/>
            <person name="Pitluck S."/>
            <person name="Nolan M."/>
            <person name="Ivanova N."/>
            <person name="Pati A."/>
            <person name="Land M.L."/>
            <person name="Dlutek M."/>
            <person name="Doolittle W.F."/>
            <person name="Noll K.M."/>
            <person name="Nesbo C.L."/>
        </authorList>
    </citation>
    <scope>NUCLEOTIDE SEQUENCE [LARGE SCALE GENOMIC DNA]</scope>
    <source>
        <strain evidence="3">mesG1.Ag.4.2</strain>
    </source>
</reference>
<dbReference type="RefSeq" id="WP_006492836.1">
    <property type="nucleotide sequence ID" value="NC_017934.1"/>
</dbReference>